<evidence type="ECO:0000313" key="2">
    <source>
        <dbReference type="EMBL" id="CAH2395918.1"/>
    </source>
</evidence>
<comment type="caution">
    <text evidence="2">The sequence shown here is derived from an EMBL/GenBank/DDBJ whole genome shotgun (WGS) entry which is preliminary data.</text>
</comment>
<keyword evidence="3" id="KW-1185">Reference proteome</keyword>
<proteinExistence type="predicted"/>
<accession>A0ABM9DH54</accession>
<evidence type="ECO:0000256" key="1">
    <source>
        <dbReference type="SAM" id="MobiDB-lite"/>
    </source>
</evidence>
<reference evidence="2 3" key="1">
    <citation type="submission" date="2022-03" db="EMBL/GenBank/DDBJ databases">
        <authorList>
            <person name="Brunel B."/>
        </authorList>
    </citation>
    <scope>NUCLEOTIDE SEQUENCE [LARGE SCALE GENOMIC DNA]</scope>
    <source>
        <strain evidence="2">STM5069sample</strain>
    </source>
</reference>
<feature type="region of interest" description="Disordered" evidence="1">
    <location>
        <begin position="1"/>
        <end position="43"/>
    </location>
</feature>
<organism evidence="2 3">
    <name type="scientific">Mesorhizobium escarrei</name>
    <dbReference type="NCBI Taxonomy" id="666018"/>
    <lineage>
        <taxon>Bacteria</taxon>
        <taxon>Pseudomonadati</taxon>
        <taxon>Pseudomonadota</taxon>
        <taxon>Alphaproteobacteria</taxon>
        <taxon>Hyphomicrobiales</taxon>
        <taxon>Phyllobacteriaceae</taxon>
        <taxon>Mesorhizobium</taxon>
    </lineage>
</organism>
<evidence type="ECO:0000313" key="3">
    <source>
        <dbReference type="Proteomes" id="UP001153050"/>
    </source>
</evidence>
<gene>
    <name evidence="2" type="ORF">MES5069_1270014</name>
</gene>
<protein>
    <submittedName>
        <fullName evidence="2">Uncharacterized protein</fullName>
    </submittedName>
</protein>
<sequence>MALYGHLPHLGGDRPSPLISPIANKKGAGVGVPWNDQRRAIAQ</sequence>
<name>A0ABM9DH54_9HYPH</name>
<dbReference type="Proteomes" id="UP001153050">
    <property type="component" value="Unassembled WGS sequence"/>
</dbReference>
<dbReference type="EMBL" id="CAKXZT010000032">
    <property type="protein sequence ID" value="CAH2395918.1"/>
    <property type="molecule type" value="Genomic_DNA"/>
</dbReference>